<name>A0A075AYT0_ROZAC</name>
<dbReference type="AlphaFoldDB" id="A0A075AYT0"/>
<dbReference type="HOGENOM" id="CLU_1054309_0_0_1"/>
<keyword evidence="2" id="KW-1185">Reference proteome</keyword>
<evidence type="ECO:0000313" key="2">
    <source>
        <dbReference type="Proteomes" id="UP000030755"/>
    </source>
</evidence>
<organism evidence="1 2">
    <name type="scientific">Rozella allomycis (strain CSF55)</name>
    <dbReference type="NCBI Taxonomy" id="988480"/>
    <lineage>
        <taxon>Eukaryota</taxon>
        <taxon>Fungi</taxon>
        <taxon>Fungi incertae sedis</taxon>
        <taxon>Cryptomycota</taxon>
        <taxon>Cryptomycota incertae sedis</taxon>
        <taxon>Rozella</taxon>
    </lineage>
</organism>
<dbReference type="EMBL" id="KE561025">
    <property type="protein sequence ID" value="EPZ33872.1"/>
    <property type="molecule type" value="Genomic_DNA"/>
</dbReference>
<accession>A0A075AYT0</accession>
<evidence type="ECO:0000313" key="1">
    <source>
        <dbReference type="EMBL" id="EPZ33872.1"/>
    </source>
</evidence>
<dbReference type="Proteomes" id="UP000030755">
    <property type="component" value="Unassembled WGS sequence"/>
</dbReference>
<proteinExistence type="predicted"/>
<gene>
    <name evidence="1" type="ORF">O9G_003980</name>
</gene>
<reference evidence="1 2" key="1">
    <citation type="journal article" date="2013" name="Curr. Biol.">
        <title>Shared signatures of parasitism and phylogenomics unite Cryptomycota and microsporidia.</title>
        <authorList>
            <person name="James T.Y."/>
            <person name="Pelin A."/>
            <person name="Bonen L."/>
            <person name="Ahrendt S."/>
            <person name="Sain D."/>
            <person name="Corradi N."/>
            <person name="Stajich J.E."/>
        </authorList>
    </citation>
    <scope>NUCLEOTIDE SEQUENCE [LARGE SCALE GENOMIC DNA]</scope>
    <source>
        <strain evidence="1 2">CSF55</strain>
    </source>
</reference>
<sequence>MLGGLSFIDNLEAEFDEAYFEYIKKIQKLNEKCQFLVEQEENLSRPQSCLRLFEKLLDEHEKKVEIDILSGSTGRKTFKEMYENMSVKCKDIDDTLDGIESNLKPYGYKPFDEYKCIQDDDEKAFQDEIVESVQNNSVCFDSDGSDFSEGSLRLDSLGLSSHSLAILKSRETLTSVSSKTLDLDLELTTNIDQRHTQIEVSNSMYNDIDDYLKDLISLSTLNGILCGVNFPLTTEFLPGDVFSGIVTKTGHEGNYLFLNLSKNY</sequence>
<protein>
    <submittedName>
        <fullName evidence="1">Uncharacterized protein</fullName>
    </submittedName>
</protein>